<dbReference type="Pfam" id="PF02518">
    <property type="entry name" value="HATPase_c"/>
    <property type="match status" value="1"/>
</dbReference>
<dbReference type="EC" id="2.7.13.3" evidence="2"/>
<evidence type="ECO:0000256" key="5">
    <source>
        <dbReference type="ARBA" id="ARBA00022741"/>
    </source>
</evidence>
<keyword evidence="9" id="KW-0175">Coiled coil</keyword>
<reference evidence="14 15" key="1">
    <citation type="submission" date="2020-06" db="EMBL/GenBank/DDBJ databases">
        <title>Actinomadura xiongansis sp. nov., isolated from soil of Baiyangdian.</title>
        <authorList>
            <person name="Zhang X."/>
        </authorList>
    </citation>
    <scope>NUCLEOTIDE SEQUENCE [LARGE SCALE GENOMIC DNA]</scope>
    <source>
        <strain evidence="14 15">HBUM206468</strain>
    </source>
</reference>
<feature type="region of interest" description="Disordered" evidence="10">
    <location>
        <begin position="327"/>
        <end position="352"/>
    </location>
</feature>
<keyword evidence="11" id="KW-0812">Transmembrane</keyword>
<protein>
    <recommendedName>
        <fullName evidence="2">histidine kinase</fullName>
        <ecNumber evidence="2">2.7.13.3</ecNumber>
    </recommendedName>
</protein>
<feature type="transmembrane region" description="Helical" evidence="11">
    <location>
        <begin position="36"/>
        <end position="54"/>
    </location>
</feature>
<accession>A0ABR7LXQ3</accession>
<evidence type="ECO:0000313" key="15">
    <source>
        <dbReference type="Proteomes" id="UP000805614"/>
    </source>
</evidence>
<name>A0ABR7LXQ3_9ACTN</name>
<keyword evidence="15" id="KW-1185">Reference proteome</keyword>
<dbReference type="Gene3D" id="1.20.5.1930">
    <property type="match status" value="1"/>
</dbReference>
<evidence type="ECO:0000256" key="7">
    <source>
        <dbReference type="ARBA" id="ARBA00022840"/>
    </source>
</evidence>
<dbReference type="InterPro" id="IPR003594">
    <property type="entry name" value="HATPase_dom"/>
</dbReference>
<evidence type="ECO:0000256" key="4">
    <source>
        <dbReference type="ARBA" id="ARBA00022679"/>
    </source>
</evidence>
<evidence type="ECO:0000259" key="12">
    <source>
        <dbReference type="Pfam" id="PF02518"/>
    </source>
</evidence>
<keyword evidence="5" id="KW-0547">Nucleotide-binding</keyword>
<dbReference type="PANTHER" id="PTHR24421">
    <property type="entry name" value="NITRATE/NITRITE SENSOR PROTEIN NARX-RELATED"/>
    <property type="match status" value="1"/>
</dbReference>
<evidence type="ECO:0000256" key="9">
    <source>
        <dbReference type="SAM" id="Coils"/>
    </source>
</evidence>
<keyword evidence="11" id="KW-1133">Transmembrane helix</keyword>
<dbReference type="Gene3D" id="3.30.565.10">
    <property type="entry name" value="Histidine kinase-like ATPase, C-terminal domain"/>
    <property type="match status" value="1"/>
</dbReference>
<keyword evidence="8" id="KW-0902">Two-component regulatory system</keyword>
<feature type="domain" description="Histidine kinase/HSP90-like ATPase" evidence="12">
    <location>
        <begin position="233"/>
        <end position="327"/>
    </location>
</feature>
<dbReference type="InterPro" id="IPR050482">
    <property type="entry name" value="Sensor_HK_TwoCompSys"/>
</dbReference>
<evidence type="ECO:0000256" key="2">
    <source>
        <dbReference type="ARBA" id="ARBA00012438"/>
    </source>
</evidence>
<dbReference type="SUPFAM" id="SSF55874">
    <property type="entry name" value="ATPase domain of HSP90 chaperone/DNA topoisomerase II/histidine kinase"/>
    <property type="match status" value="1"/>
</dbReference>
<organism evidence="14 15">
    <name type="scientific">Actinomadura alba</name>
    <dbReference type="NCBI Taxonomy" id="406431"/>
    <lineage>
        <taxon>Bacteria</taxon>
        <taxon>Bacillati</taxon>
        <taxon>Actinomycetota</taxon>
        <taxon>Actinomycetes</taxon>
        <taxon>Streptosporangiales</taxon>
        <taxon>Thermomonosporaceae</taxon>
        <taxon>Actinomadura</taxon>
    </lineage>
</organism>
<dbReference type="InterPro" id="IPR036890">
    <property type="entry name" value="HATPase_C_sf"/>
</dbReference>
<evidence type="ECO:0000256" key="3">
    <source>
        <dbReference type="ARBA" id="ARBA00022553"/>
    </source>
</evidence>
<evidence type="ECO:0000256" key="11">
    <source>
        <dbReference type="SAM" id="Phobius"/>
    </source>
</evidence>
<keyword evidence="4" id="KW-0808">Transferase</keyword>
<keyword evidence="11" id="KW-0472">Membrane</keyword>
<feature type="domain" description="Signal transduction histidine kinase subgroup 3 dimerisation and phosphoacceptor" evidence="13">
    <location>
        <begin position="124"/>
        <end position="189"/>
    </location>
</feature>
<evidence type="ECO:0000256" key="6">
    <source>
        <dbReference type="ARBA" id="ARBA00022777"/>
    </source>
</evidence>
<keyword evidence="3" id="KW-0597">Phosphoprotein</keyword>
<evidence type="ECO:0000256" key="8">
    <source>
        <dbReference type="ARBA" id="ARBA00023012"/>
    </source>
</evidence>
<gene>
    <name evidence="14" type="ORF">HKK74_29280</name>
</gene>
<sequence length="352" mass="37345">MTLPLLLRDRRPGLAWTLTVLSCLCSVGVARDLLHAPFLTAGVVALFYCLYTVAARYDRPITTAGWVICLALGSAFLPQNAVGVAILVSMPVLLGINVRARRNAQHELVEQRQRHEEERAVLEERQRIARELHDVVAHHMSVIAIHAEAAPYKVADPPAELAESFADIRSSALEGLTELRRILGVLRTEHDPQTVPQPGLDRLDEIVASARNGGVSVTTTVSGAPAPLPQGVSLSAYRILQEALSNAMKHAPGASVEVGVAYGRNALTLRVVNGPGSAPGREPSPVAAAGGGHGLVGMRERAAMLGGELVAEPTPDGGFAVTATLPWAATAHRGTPPRDPARRRGGPTERET</sequence>
<dbReference type="CDD" id="cd16917">
    <property type="entry name" value="HATPase_UhpB-NarQ-NarX-like"/>
    <property type="match status" value="1"/>
</dbReference>
<evidence type="ECO:0000259" key="13">
    <source>
        <dbReference type="Pfam" id="PF07730"/>
    </source>
</evidence>
<evidence type="ECO:0000256" key="1">
    <source>
        <dbReference type="ARBA" id="ARBA00000085"/>
    </source>
</evidence>
<comment type="catalytic activity">
    <reaction evidence="1">
        <text>ATP + protein L-histidine = ADP + protein N-phospho-L-histidine.</text>
        <dbReference type="EC" id="2.7.13.3"/>
    </reaction>
</comment>
<dbReference type="EMBL" id="JABVEC010000028">
    <property type="protein sequence ID" value="MBC6469554.1"/>
    <property type="molecule type" value="Genomic_DNA"/>
</dbReference>
<feature type="compositionally biased region" description="Basic and acidic residues" evidence="10">
    <location>
        <begin position="339"/>
        <end position="352"/>
    </location>
</feature>
<evidence type="ECO:0000256" key="10">
    <source>
        <dbReference type="SAM" id="MobiDB-lite"/>
    </source>
</evidence>
<keyword evidence="6 14" id="KW-0418">Kinase</keyword>
<evidence type="ECO:0000313" key="14">
    <source>
        <dbReference type="EMBL" id="MBC6469554.1"/>
    </source>
</evidence>
<comment type="caution">
    <text evidence="14">The sequence shown here is derived from an EMBL/GenBank/DDBJ whole genome shotgun (WGS) entry which is preliminary data.</text>
</comment>
<feature type="transmembrane region" description="Helical" evidence="11">
    <location>
        <begin position="12"/>
        <end position="30"/>
    </location>
</feature>
<dbReference type="GO" id="GO:0016301">
    <property type="term" value="F:kinase activity"/>
    <property type="evidence" value="ECO:0007669"/>
    <property type="project" value="UniProtKB-KW"/>
</dbReference>
<feature type="coiled-coil region" evidence="9">
    <location>
        <begin position="101"/>
        <end position="132"/>
    </location>
</feature>
<keyword evidence="7" id="KW-0067">ATP-binding</keyword>
<dbReference type="Pfam" id="PF07730">
    <property type="entry name" value="HisKA_3"/>
    <property type="match status" value="1"/>
</dbReference>
<feature type="transmembrane region" description="Helical" evidence="11">
    <location>
        <begin position="66"/>
        <end position="94"/>
    </location>
</feature>
<dbReference type="PANTHER" id="PTHR24421:SF10">
    <property type="entry name" value="NITRATE_NITRITE SENSOR PROTEIN NARQ"/>
    <property type="match status" value="1"/>
</dbReference>
<proteinExistence type="predicted"/>
<dbReference type="Proteomes" id="UP000805614">
    <property type="component" value="Unassembled WGS sequence"/>
</dbReference>
<dbReference type="InterPro" id="IPR011712">
    <property type="entry name" value="Sig_transdc_His_kin_sub3_dim/P"/>
</dbReference>